<dbReference type="AlphaFoldDB" id="A0A4Y7J2F3"/>
<accession>A0A4Y7J2F3</accession>
<organism evidence="1 2">
    <name type="scientific">Papaver somniferum</name>
    <name type="common">Opium poppy</name>
    <dbReference type="NCBI Taxonomy" id="3469"/>
    <lineage>
        <taxon>Eukaryota</taxon>
        <taxon>Viridiplantae</taxon>
        <taxon>Streptophyta</taxon>
        <taxon>Embryophyta</taxon>
        <taxon>Tracheophyta</taxon>
        <taxon>Spermatophyta</taxon>
        <taxon>Magnoliopsida</taxon>
        <taxon>Ranunculales</taxon>
        <taxon>Papaveraceae</taxon>
        <taxon>Papaveroideae</taxon>
        <taxon>Papaver</taxon>
    </lineage>
</organism>
<dbReference type="Proteomes" id="UP000316621">
    <property type="component" value="Chromosome 3"/>
</dbReference>
<evidence type="ECO:0000313" key="1">
    <source>
        <dbReference type="EMBL" id="RZC53918.1"/>
    </source>
</evidence>
<dbReference type="Gramene" id="RZC53918">
    <property type="protein sequence ID" value="RZC53918"/>
    <property type="gene ID" value="C5167_012772"/>
</dbReference>
<sequence>MLDNVAAEFSMELNPIVYDLDAPEKLGNHKPVSFPCNGGSIDSWGRVDHIASSSSSDSVDNQELEHSIPRENSEKLGNYAHQGGCACR</sequence>
<dbReference type="EMBL" id="CM010717">
    <property type="protein sequence ID" value="RZC53918.1"/>
    <property type="molecule type" value="Genomic_DNA"/>
</dbReference>
<protein>
    <submittedName>
        <fullName evidence="1">Uncharacterized protein</fullName>
    </submittedName>
</protein>
<proteinExistence type="predicted"/>
<keyword evidence="2" id="KW-1185">Reference proteome</keyword>
<name>A0A4Y7J2F3_PAPSO</name>
<reference evidence="1 2" key="1">
    <citation type="journal article" date="2018" name="Science">
        <title>The opium poppy genome and morphinan production.</title>
        <authorList>
            <person name="Guo L."/>
            <person name="Winzer T."/>
            <person name="Yang X."/>
            <person name="Li Y."/>
            <person name="Ning Z."/>
            <person name="He Z."/>
            <person name="Teodor R."/>
            <person name="Lu Y."/>
            <person name="Bowser T.A."/>
            <person name="Graham I.A."/>
            <person name="Ye K."/>
        </authorList>
    </citation>
    <scope>NUCLEOTIDE SEQUENCE [LARGE SCALE GENOMIC DNA]</scope>
    <source>
        <strain evidence="2">cv. HN1</strain>
        <tissue evidence="1">Leaves</tissue>
    </source>
</reference>
<evidence type="ECO:0000313" key="2">
    <source>
        <dbReference type="Proteomes" id="UP000316621"/>
    </source>
</evidence>
<gene>
    <name evidence="1" type="ORF">C5167_012772</name>
</gene>